<proteinExistence type="predicted"/>
<gene>
    <name evidence="2" type="ORF">SAMN06297129_1029</name>
</gene>
<accession>A0A285II72</accession>
<sequence length="327" mass="35911">MDVILHIGAHRTAMTSFQSYLRANAPALAGRGVDVWGPRRTRGGVLAGVIPGPGPLPPARQFDRACGRIALNLAKAEARLVTHLLVSDENILGHPRANLRRERLYPDAGPRVAAFARAFSGRVRRIVISVRAPERYWTSVLCFALARGHALPGRATLDRLVTQPRGWREVIEDVASAAPGIEILVMPHERYAGLPERRLARMLGLPPCLPQAHARDWLNRSPDLAVLRARLAERGEAGLPEGQGAWHPFDTAQRRALNDIYRDDMSWLSAGASGLARLAPDPWEEGVEEAYPTGPNGGQQAAIDPRARLRKRGQGDDDEEGRMVRAR</sequence>
<dbReference type="EMBL" id="OBEA01000002">
    <property type="protein sequence ID" value="SNY46766.1"/>
    <property type="molecule type" value="Genomic_DNA"/>
</dbReference>
<evidence type="ECO:0000256" key="1">
    <source>
        <dbReference type="SAM" id="MobiDB-lite"/>
    </source>
</evidence>
<dbReference type="AlphaFoldDB" id="A0A285II72"/>
<organism evidence="2 3">
    <name type="scientific">Pseudooceanicola antarcticus</name>
    <dbReference type="NCBI Taxonomy" id="1247613"/>
    <lineage>
        <taxon>Bacteria</taxon>
        <taxon>Pseudomonadati</taxon>
        <taxon>Pseudomonadota</taxon>
        <taxon>Alphaproteobacteria</taxon>
        <taxon>Rhodobacterales</taxon>
        <taxon>Paracoccaceae</taxon>
        <taxon>Pseudooceanicola</taxon>
    </lineage>
</organism>
<evidence type="ECO:0000313" key="3">
    <source>
        <dbReference type="Proteomes" id="UP000231655"/>
    </source>
</evidence>
<dbReference type="Proteomes" id="UP000231655">
    <property type="component" value="Unassembled WGS sequence"/>
</dbReference>
<feature type="region of interest" description="Disordered" evidence="1">
    <location>
        <begin position="281"/>
        <end position="327"/>
    </location>
</feature>
<protein>
    <submittedName>
        <fullName evidence="2">Uncharacterized protein</fullName>
    </submittedName>
</protein>
<dbReference type="SUPFAM" id="SSF52540">
    <property type="entry name" value="P-loop containing nucleoside triphosphate hydrolases"/>
    <property type="match status" value="1"/>
</dbReference>
<reference evidence="2 3" key="1">
    <citation type="submission" date="2017-09" db="EMBL/GenBank/DDBJ databases">
        <authorList>
            <person name="Ehlers B."/>
            <person name="Leendertz F.H."/>
        </authorList>
    </citation>
    <scope>NUCLEOTIDE SEQUENCE [LARGE SCALE GENOMIC DNA]</scope>
    <source>
        <strain evidence="2 3">CGMCC 1.12662</strain>
    </source>
</reference>
<name>A0A285II72_9RHOB</name>
<dbReference type="InterPro" id="IPR027417">
    <property type="entry name" value="P-loop_NTPase"/>
</dbReference>
<dbReference type="RefSeq" id="WP_179747206.1">
    <property type="nucleotide sequence ID" value="NZ_OBEA01000002.1"/>
</dbReference>
<evidence type="ECO:0000313" key="2">
    <source>
        <dbReference type="EMBL" id="SNY46766.1"/>
    </source>
</evidence>